<dbReference type="EMBL" id="VFJB01000003">
    <property type="protein sequence ID" value="KAA0259050.1"/>
    <property type="molecule type" value="Genomic_DNA"/>
</dbReference>
<dbReference type="InterPro" id="IPR051610">
    <property type="entry name" value="GPI/OXD"/>
</dbReference>
<dbReference type="Pfam" id="PF07883">
    <property type="entry name" value="Cupin_2"/>
    <property type="match status" value="1"/>
</dbReference>
<protein>
    <submittedName>
        <fullName evidence="3">Cupin domain-containing protein</fullName>
    </submittedName>
</protein>
<accession>A0A5A8F5S6</accession>
<evidence type="ECO:0000259" key="2">
    <source>
        <dbReference type="Pfam" id="PF07883"/>
    </source>
</evidence>
<dbReference type="PANTHER" id="PTHR35848:SF6">
    <property type="entry name" value="CUPIN TYPE-2 DOMAIN-CONTAINING PROTEIN"/>
    <property type="match status" value="1"/>
</dbReference>
<comment type="caution">
    <text evidence="3">The sequence shown here is derived from an EMBL/GenBank/DDBJ whole genome shotgun (WGS) entry which is preliminary data.</text>
</comment>
<dbReference type="Gene3D" id="2.60.120.10">
    <property type="entry name" value="Jelly Rolls"/>
    <property type="match status" value="1"/>
</dbReference>
<reference evidence="3 4" key="1">
    <citation type="submission" date="2019-06" db="EMBL/GenBank/DDBJ databases">
        <title>Genomic insights into carbon and energy metabolism of Deferribacter autotrophicus revealed new metabolic traits in the phylum Deferribacteres.</title>
        <authorList>
            <person name="Slobodkin A.I."/>
            <person name="Slobodkina G.B."/>
            <person name="Allioux M."/>
            <person name="Alain K."/>
            <person name="Jebbar M."/>
            <person name="Shadrin V."/>
            <person name="Kublanov I.V."/>
            <person name="Toshchakov S.V."/>
            <person name="Bonch-Osmolovskaya E.A."/>
        </authorList>
    </citation>
    <scope>NUCLEOTIDE SEQUENCE [LARGE SCALE GENOMIC DNA]</scope>
    <source>
        <strain evidence="3 4">SL50</strain>
    </source>
</reference>
<evidence type="ECO:0000256" key="1">
    <source>
        <dbReference type="ARBA" id="ARBA00022723"/>
    </source>
</evidence>
<dbReference type="PANTHER" id="PTHR35848">
    <property type="entry name" value="OXALATE-BINDING PROTEIN"/>
    <property type="match status" value="1"/>
</dbReference>
<evidence type="ECO:0000313" key="4">
    <source>
        <dbReference type="Proteomes" id="UP000322876"/>
    </source>
</evidence>
<dbReference type="RefSeq" id="WP_149265807.1">
    <property type="nucleotide sequence ID" value="NZ_VFJB01000003.1"/>
</dbReference>
<dbReference type="Proteomes" id="UP000322876">
    <property type="component" value="Unassembled WGS sequence"/>
</dbReference>
<sequence>MIVRLSEIEPKEVVKPRDGRGSLINFGYEAATKFGGKIKMFSVVELKPDSKVGYHVHENDMEIYLILDGKAVVSDNGNEDLLGPGDMLITPKGEGHAIENKTNEPITFLAVIIE</sequence>
<dbReference type="OrthoDB" id="9797047at2"/>
<dbReference type="AlphaFoldDB" id="A0A5A8F5S6"/>
<dbReference type="GO" id="GO:0046872">
    <property type="term" value="F:metal ion binding"/>
    <property type="evidence" value="ECO:0007669"/>
    <property type="project" value="UniProtKB-KW"/>
</dbReference>
<name>A0A5A8F5S6_9BACT</name>
<keyword evidence="1" id="KW-0479">Metal-binding</keyword>
<dbReference type="InterPro" id="IPR014710">
    <property type="entry name" value="RmlC-like_jellyroll"/>
</dbReference>
<feature type="domain" description="Cupin type-2" evidence="2">
    <location>
        <begin position="43"/>
        <end position="111"/>
    </location>
</feature>
<dbReference type="InterPro" id="IPR011051">
    <property type="entry name" value="RmlC_Cupin_sf"/>
</dbReference>
<keyword evidence="4" id="KW-1185">Reference proteome</keyword>
<dbReference type="SUPFAM" id="SSF51182">
    <property type="entry name" value="RmlC-like cupins"/>
    <property type="match status" value="1"/>
</dbReference>
<dbReference type="InterPro" id="IPR013096">
    <property type="entry name" value="Cupin_2"/>
</dbReference>
<gene>
    <name evidence="3" type="ORF">FHQ18_03615</name>
</gene>
<organism evidence="3 4">
    <name type="scientific">Deferribacter autotrophicus</name>
    <dbReference type="NCBI Taxonomy" id="500465"/>
    <lineage>
        <taxon>Bacteria</taxon>
        <taxon>Pseudomonadati</taxon>
        <taxon>Deferribacterota</taxon>
        <taxon>Deferribacteres</taxon>
        <taxon>Deferribacterales</taxon>
        <taxon>Deferribacteraceae</taxon>
        <taxon>Deferribacter</taxon>
    </lineage>
</organism>
<evidence type="ECO:0000313" key="3">
    <source>
        <dbReference type="EMBL" id="KAA0259050.1"/>
    </source>
</evidence>
<proteinExistence type="predicted"/>